<reference evidence="3" key="1">
    <citation type="submission" date="2021-03" db="EMBL/GenBank/DDBJ databases">
        <title>Genomic Encyclopedia of Type Strains, Phase IV (KMG-IV): sequencing the most valuable type-strain genomes for metagenomic binning, comparative biology and taxonomic classification.</title>
        <authorList>
            <person name="Goeker M."/>
        </authorList>
    </citation>
    <scope>NUCLEOTIDE SEQUENCE</scope>
    <source>
        <strain evidence="3">DSM 26232</strain>
    </source>
</reference>
<gene>
    <name evidence="3" type="ORF">J2753_002071</name>
</gene>
<dbReference type="Proteomes" id="UP000823736">
    <property type="component" value="Unassembled WGS sequence"/>
</dbReference>
<comment type="caution">
    <text evidence="3">The sequence shown here is derived from an EMBL/GenBank/DDBJ whole genome shotgun (WGS) entry which is preliminary data.</text>
</comment>
<dbReference type="GO" id="GO:0006508">
    <property type="term" value="P:proteolysis"/>
    <property type="evidence" value="ECO:0007669"/>
    <property type="project" value="InterPro"/>
</dbReference>
<evidence type="ECO:0000256" key="1">
    <source>
        <dbReference type="SAM" id="MobiDB-lite"/>
    </source>
</evidence>
<dbReference type="SUPFAM" id="SSF52743">
    <property type="entry name" value="Subtilisin-like"/>
    <property type="match status" value="1"/>
</dbReference>
<evidence type="ECO:0000313" key="3">
    <source>
        <dbReference type="EMBL" id="MBP1987570.1"/>
    </source>
</evidence>
<sequence>MRAESAVVLFVLVLVVSSVSFVVPVGSSSAVDTEGLARDRPVGAFGDDPVRSSAPADPAPNPDTLAGFARVHDAGITGEDVRVGVVGSAFATGGGRLADDVTDRRRFAAGAPGLIADTSHDTAVAEIVSRTAPGADLYLASIGRDGGPEEYADAVAWLRTRGVDVIVDAGSYFPATAEGRERLNAVAAAATENGTAFVTSAGNYADRHWIGEGSEGWIGFANDTRYNSLGDGAVSGSVSLRLHWSGTDSYDLYLYRAVDGEDQLVAKSAADESADGRHTEAIDATLPVGQYYVAVRGGPDANGTVELFASHHDLAISSDAGGMVAPATAEGVVAVGAVDSVTGEPQPYSSTGPALDISAPDGTATNAAGEFYGSSAAAPLVGGTLTLMLAEDESLTPTEAQRVLRDAAIRVDGRLYLDTASAVRAVAPASSVQTTRPPWLRASANESRD</sequence>
<name>A0A8T4GYT6_9EURY</name>
<dbReference type="AlphaFoldDB" id="A0A8T4GYT6"/>
<dbReference type="InterPro" id="IPR036852">
    <property type="entry name" value="Peptidase_S8/S53_dom_sf"/>
</dbReference>
<keyword evidence="4" id="KW-1185">Reference proteome</keyword>
<accession>A0A8T4GYT6</accession>
<dbReference type="Pfam" id="PF00082">
    <property type="entry name" value="Peptidase_S8"/>
    <property type="match status" value="1"/>
</dbReference>
<protein>
    <recommendedName>
        <fullName evidence="2">Peptidase S8/S53 domain-containing protein</fullName>
    </recommendedName>
</protein>
<dbReference type="Gene3D" id="2.60.120.380">
    <property type="match status" value="1"/>
</dbReference>
<dbReference type="InterPro" id="IPR000209">
    <property type="entry name" value="Peptidase_S8/S53_dom"/>
</dbReference>
<feature type="domain" description="Peptidase S8/S53" evidence="2">
    <location>
        <begin position="323"/>
        <end position="408"/>
    </location>
</feature>
<evidence type="ECO:0000259" key="2">
    <source>
        <dbReference type="Pfam" id="PF00082"/>
    </source>
</evidence>
<organism evidence="3 4">
    <name type="scientific">Halolamina salifodinae</name>
    <dbReference type="NCBI Taxonomy" id="1202767"/>
    <lineage>
        <taxon>Archaea</taxon>
        <taxon>Methanobacteriati</taxon>
        <taxon>Methanobacteriota</taxon>
        <taxon>Stenosarchaea group</taxon>
        <taxon>Halobacteria</taxon>
        <taxon>Halobacteriales</taxon>
        <taxon>Haloferacaceae</taxon>
    </lineage>
</organism>
<dbReference type="Gene3D" id="3.40.50.200">
    <property type="entry name" value="Peptidase S8/S53 domain"/>
    <property type="match status" value="1"/>
</dbReference>
<dbReference type="RefSeq" id="WP_209491902.1">
    <property type="nucleotide sequence ID" value="NZ_JAGGLC010000004.1"/>
</dbReference>
<dbReference type="GO" id="GO:0004252">
    <property type="term" value="F:serine-type endopeptidase activity"/>
    <property type="evidence" value="ECO:0007669"/>
    <property type="project" value="InterPro"/>
</dbReference>
<evidence type="ECO:0000313" key="4">
    <source>
        <dbReference type="Proteomes" id="UP000823736"/>
    </source>
</evidence>
<dbReference type="EMBL" id="JAGGLC010000004">
    <property type="protein sequence ID" value="MBP1987570.1"/>
    <property type="molecule type" value="Genomic_DNA"/>
</dbReference>
<feature type="region of interest" description="Disordered" evidence="1">
    <location>
        <begin position="41"/>
        <end position="62"/>
    </location>
</feature>
<dbReference type="OrthoDB" id="341609at2157"/>
<feature type="region of interest" description="Disordered" evidence="1">
    <location>
        <begin position="428"/>
        <end position="449"/>
    </location>
</feature>
<proteinExistence type="predicted"/>